<dbReference type="EMBL" id="BNCJ01000025">
    <property type="protein sequence ID" value="GHF70284.1"/>
    <property type="molecule type" value="Genomic_DNA"/>
</dbReference>
<dbReference type="RefSeq" id="WP_189682543.1">
    <property type="nucleotide sequence ID" value="NZ_BNCJ01000025.1"/>
</dbReference>
<reference evidence="2" key="1">
    <citation type="journal article" date="2014" name="Int. J. Syst. Evol. Microbiol.">
        <title>Complete genome sequence of Corynebacterium casei LMG S-19264T (=DSM 44701T), isolated from a smear-ripened cheese.</title>
        <authorList>
            <consortium name="US DOE Joint Genome Institute (JGI-PGF)"/>
            <person name="Walter F."/>
            <person name="Albersmeier A."/>
            <person name="Kalinowski J."/>
            <person name="Ruckert C."/>
        </authorList>
    </citation>
    <scope>NUCLEOTIDE SEQUENCE</scope>
    <source>
        <strain evidence="2">KCTC 42650</strain>
    </source>
</reference>
<evidence type="ECO:0000313" key="3">
    <source>
        <dbReference type="Proteomes" id="UP000626220"/>
    </source>
</evidence>
<accession>A0A8J3H288</accession>
<evidence type="ECO:0000256" key="1">
    <source>
        <dbReference type="SAM" id="SignalP"/>
    </source>
</evidence>
<keyword evidence="1" id="KW-0732">Signal</keyword>
<dbReference type="Proteomes" id="UP000626220">
    <property type="component" value="Unassembled WGS sequence"/>
</dbReference>
<sequence>MFRSALFALLFATPALAGDSKEVSCGYQGDVAAAVQKARLDGVKKGEAESFILASRPTWPESYSKAIPYLIDFIYAPSLKMRDLRKINIGESMETQCLQQWDNVNQINKKSKG</sequence>
<comment type="caution">
    <text evidence="2">The sequence shown here is derived from an EMBL/GenBank/DDBJ whole genome shotgun (WGS) entry which is preliminary data.</text>
</comment>
<evidence type="ECO:0000313" key="2">
    <source>
        <dbReference type="EMBL" id="GHF70284.1"/>
    </source>
</evidence>
<feature type="chain" id="PRO_5035182682" evidence="1">
    <location>
        <begin position="18"/>
        <end position="113"/>
    </location>
</feature>
<name>A0A8J3H288_9RHOB</name>
<protein>
    <submittedName>
        <fullName evidence="2">Uncharacterized protein</fullName>
    </submittedName>
</protein>
<keyword evidence="3" id="KW-1185">Reference proteome</keyword>
<organism evidence="2 3">
    <name type="scientific">Seohaeicola zhoushanensis</name>
    <dbReference type="NCBI Taxonomy" id="1569283"/>
    <lineage>
        <taxon>Bacteria</taxon>
        <taxon>Pseudomonadati</taxon>
        <taxon>Pseudomonadota</taxon>
        <taxon>Alphaproteobacteria</taxon>
        <taxon>Rhodobacterales</taxon>
        <taxon>Roseobacteraceae</taxon>
        <taxon>Seohaeicola</taxon>
    </lineage>
</organism>
<reference evidence="2" key="2">
    <citation type="submission" date="2020-09" db="EMBL/GenBank/DDBJ databases">
        <authorList>
            <person name="Sun Q."/>
            <person name="Kim S."/>
        </authorList>
    </citation>
    <scope>NUCLEOTIDE SEQUENCE</scope>
    <source>
        <strain evidence="2">KCTC 42650</strain>
    </source>
</reference>
<dbReference type="AlphaFoldDB" id="A0A8J3H288"/>
<feature type="signal peptide" evidence="1">
    <location>
        <begin position="1"/>
        <end position="17"/>
    </location>
</feature>
<gene>
    <name evidence="2" type="ORF">GCM10017056_46610</name>
</gene>
<proteinExistence type="predicted"/>